<dbReference type="AlphaFoldDB" id="A0A0D2BQ32"/>
<dbReference type="GeneID" id="27360322"/>
<dbReference type="InterPro" id="IPR012338">
    <property type="entry name" value="Beta-lactam/transpept-like"/>
</dbReference>
<dbReference type="Gene3D" id="3.40.710.10">
    <property type="entry name" value="DD-peptidase/beta-lactamase superfamily"/>
    <property type="match status" value="1"/>
</dbReference>
<dbReference type="STRING" id="215243.A0A0D2BQ32"/>
<name>A0A0D2BQ32_9EURO</name>
<comment type="similarity">
    <text evidence="1">Belongs to the peptidase S12 family.</text>
</comment>
<feature type="compositionally biased region" description="Acidic residues" evidence="2">
    <location>
        <begin position="587"/>
        <end position="606"/>
    </location>
</feature>
<dbReference type="PANTHER" id="PTHR46825">
    <property type="entry name" value="D-ALANYL-D-ALANINE-CARBOXYPEPTIDASE/ENDOPEPTIDASE AMPH"/>
    <property type="match status" value="1"/>
</dbReference>
<reference evidence="4 5" key="1">
    <citation type="submission" date="2015-01" db="EMBL/GenBank/DDBJ databases">
        <title>The Genome Sequence of Exophiala oligosperma CBS72588.</title>
        <authorList>
            <consortium name="The Broad Institute Genomics Platform"/>
            <person name="Cuomo C."/>
            <person name="de Hoog S."/>
            <person name="Gorbushina A."/>
            <person name="Stielow B."/>
            <person name="Teixiera M."/>
            <person name="Abouelleil A."/>
            <person name="Chapman S.B."/>
            <person name="Priest M."/>
            <person name="Young S.K."/>
            <person name="Wortman J."/>
            <person name="Nusbaum C."/>
            <person name="Birren B."/>
        </authorList>
    </citation>
    <scope>NUCLEOTIDE SEQUENCE [LARGE SCALE GENOMIC DNA]</scope>
    <source>
        <strain evidence="4 5">CBS 72588</strain>
    </source>
</reference>
<keyword evidence="5" id="KW-1185">Reference proteome</keyword>
<feature type="compositionally biased region" description="Low complexity" evidence="2">
    <location>
        <begin position="451"/>
        <end position="467"/>
    </location>
</feature>
<evidence type="ECO:0000313" key="4">
    <source>
        <dbReference type="EMBL" id="KIW39652.1"/>
    </source>
</evidence>
<accession>A0A0D2BQ32</accession>
<dbReference type="PANTHER" id="PTHR46825:SF9">
    <property type="entry name" value="BETA-LACTAMASE-RELATED DOMAIN-CONTAINING PROTEIN"/>
    <property type="match status" value="1"/>
</dbReference>
<dbReference type="InterPro" id="IPR050491">
    <property type="entry name" value="AmpC-like"/>
</dbReference>
<proteinExistence type="inferred from homology"/>
<dbReference type="InterPro" id="IPR001466">
    <property type="entry name" value="Beta-lactam-related"/>
</dbReference>
<feature type="domain" description="Beta-lactamase-related" evidence="3">
    <location>
        <begin position="12"/>
        <end position="330"/>
    </location>
</feature>
<dbReference type="VEuPathDB" id="FungiDB:PV06_08248"/>
<dbReference type="HOGENOM" id="CLU_493492_0_0_1"/>
<dbReference type="Pfam" id="PF00144">
    <property type="entry name" value="Beta-lactamase"/>
    <property type="match status" value="1"/>
</dbReference>
<dbReference type="RefSeq" id="XP_016259868.1">
    <property type="nucleotide sequence ID" value="XM_016409560.1"/>
</dbReference>
<dbReference type="Proteomes" id="UP000053342">
    <property type="component" value="Unassembled WGS sequence"/>
</dbReference>
<feature type="region of interest" description="Disordered" evidence="2">
    <location>
        <begin position="446"/>
        <end position="467"/>
    </location>
</feature>
<feature type="region of interest" description="Disordered" evidence="2">
    <location>
        <begin position="388"/>
        <end position="417"/>
    </location>
</feature>
<evidence type="ECO:0000313" key="5">
    <source>
        <dbReference type="Proteomes" id="UP000053342"/>
    </source>
</evidence>
<sequence>MDYILTNEFEGRAEHLMNTFHVPGISVSTTTAEKTVSKGFGRADIEGRRGVTSRTIFESSSASKCLTAAAAATLVAKGRLEWTTPVRSILPAFRLQNEVEATVQDLLSHNTGIPNHAFSLMDWTARKPDTPISVAAKVCHLTPGTRRDAYSNPMYTTASFLIEAVSGEKFASYLTANVLEPLGMKSTYVQPDAVPAAKRQRRAGQYAWLCNTSTFTPEDTPDKPECQGASMMQSSTEDYARWLRANLARDPALFECPEMYAALMEPRTKNNNARQRPHSGHDAFSLGWNVREYRGRRVLYQDGRTGRAMLVPDVEEPFGIVIFGNSAGAEDVAEVLCMELIDRSLGVPHASLGHWEPLQKAIANARPLDGLSLEQVKEEARTSCVGHLLNDPDVADDNNNSSSSSNPSWQSTTTTPFPLTDYTGRFRNKAYGDIWLSTIQTHPLRSRPRPAAAAAAGAEAGNGAAAATRRPIEATTLQLIAHDRTEPFTLTLEPCGYCDCDRHEGTMTKFVAVRTQGRKKVDCIRVEASTSYDPVGGGPGSDVPPTEVVDPEWHYRPNIKRMGLDFEREIGFPGLVWFQRASVMDVSDSDSDSDSEDEDEDEEDEEEKKKRKMWTEYESDMLKRMPPEFRSCLRGGGDMNIPGIS</sequence>
<feature type="compositionally biased region" description="Low complexity" evidence="2">
    <location>
        <begin position="398"/>
        <end position="417"/>
    </location>
</feature>
<dbReference type="SUPFAM" id="SSF56601">
    <property type="entry name" value="beta-lactamase/transpeptidase-like"/>
    <property type="match status" value="1"/>
</dbReference>
<evidence type="ECO:0000256" key="2">
    <source>
        <dbReference type="SAM" id="MobiDB-lite"/>
    </source>
</evidence>
<evidence type="ECO:0000259" key="3">
    <source>
        <dbReference type="Pfam" id="PF00144"/>
    </source>
</evidence>
<evidence type="ECO:0000256" key="1">
    <source>
        <dbReference type="ARBA" id="ARBA00038215"/>
    </source>
</evidence>
<gene>
    <name evidence="4" type="ORF">PV06_08248</name>
</gene>
<dbReference type="OrthoDB" id="5946976at2759"/>
<dbReference type="EMBL" id="KN847339">
    <property type="protein sequence ID" value="KIW39652.1"/>
    <property type="molecule type" value="Genomic_DNA"/>
</dbReference>
<protein>
    <recommendedName>
        <fullName evidence="3">Beta-lactamase-related domain-containing protein</fullName>
    </recommendedName>
</protein>
<organism evidence="4 5">
    <name type="scientific">Exophiala oligosperma</name>
    <dbReference type="NCBI Taxonomy" id="215243"/>
    <lineage>
        <taxon>Eukaryota</taxon>
        <taxon>Fungi</taxon>
        <taxon>Dikarya</taxon>
        <taxon>Ascomycota</taxon>
        <taxon>Pezizomycotina</taxon>
        <taxon>Eurotiomycetes</taxon>
        <taxon>Chaetothyriomycetidae</taxon>
        <taxon>Chaetothyriales</taxon>
        <taxon>Herpotrichiellaceae</taxon>
        <taxon>Exophiala</taxon>
    </lineage>
</organism>
<feature type="region of interest" description="Disordered" evidence="2">
    <location>
        <begin position="586"/>
        <end position="645"/>
    </location>
</feature>